<keyword evidence="2" id="KW-0378">Hydrolase</keyword>
<dbReference type="PROSITE" id="PS51257">
    <property type="entry name" value="PROKAR_LIPOPROTEIN"/>
    <property type="match status" value="1"/>
</dbReference>
<feature type="chain" id="PRO_5013243149" evidence="3">
    <location>
        <begin position="24"/>
        <end position="1142"/>
    </location>
</feature>
<dbReference type="RefSeq" id="WP_099154163.1">
    <property type="nucleotide sequence ID" value="NZ_PDUD01000040.1"/>
</dbReference>
<evidence type="ECO:0000256" key="3">
    <source>
        <dbReference type="SAM" id="SignalP"/>
    </source>
</evidence>
<comment type="caution">
    <text evidence="5">The sequence shown here is derived from an EMBL/GenBank/DDBJ whole genome shotgun (WGS) entry which is preliminary data.</text>
</comment>
<evidence type="ECO:0000256" key="1">
    <source>
        <dbReference type="ARBA" id="ARBA00022729"/>
    </source>
</evidence>
<evidence type="ECO:0000259" key="4">
    <source>
        <dbReference type="Pfam" id="PF22666"/>
    </source>
</evidence>
<protein>
    <submittedName>
        <fullName evidence="5">DNA-binding protein</fullName>
    </submittedName>
</protein>
<evidence type="ECO:0000256" key="2">
    <source>
        <dbReference type="ARBA" id="ARBA00022801"/>
    </source>
</evidence>
<evidence type="ECO:0000313" key="6">
    <source>
        <dbReference type="Proteomes" id="UP000223913"/>
    </source>
</evidence>
<dbReference type="GO" id="GO:0003677">
    <property type="term" value="F:DNA binding"/>
    <property type="evidence" value="ECO:0007669"/>
    <property type="project" value="UniProtKB-KW"/>
</dbReference>
<dbReference type="InterPro" id="IPR054593">
    <property type="entry name" value="Beta-mannosidase-like_N2"/>
</dbReference>
<gene>
    <name evidence="5" type="ORF">CRP01_32050</name>
</gene>
<reference evidence="5 6" key="1">
    <citation type="submission" date="2017-10" db="EMBL/GenBank/DDBJ databases">
        <title>The draft genome sequence of Lewinella nigricans NBRC 102662.</title>
        <authorList>
            <person name="Wang K."/>
        </authorList>
    </citation>
    <scope>NUCLEOTIDE SEQUENCE [LARGE SCALE GENOMIC DNA]</scope>
    <source>
        <strain evidence="5 6">NBRC 102662</strain>
    </source>
</reference>
<dbReference type="EMBL" id="PDUD01000040">
    <property type="protein sequence ID" value="PHN02417.1"/>
    <property type="molecule type" value="Genomic_DNA"/>
</dbReference>
<organism evidence="5 6">
    <name type="scientific">Flavilitoribacter nigricans (strain ATCC 23147 / DSM 23189 / NBRC 102662 / NCIMB 1420 / SS-2)</name>
    <name type="common">Lewinella nigricans</name>
    <dbReference type="NCBI Taxonomy" id="1122177"/>
    <lineage>
        <taxon>Bacteria</taxon>
        <taxon>Pseudomonadati</taxon>
        <taxon>Bacteroidota</taxon>
        <taxon>Saprospiria</taxon>
        <taxon>Saprospirales</taxon>
        <taxon>Lewinellaceae</taxon>
        <taxon>Flavilitoribacter</taxon>
    </lineage>
</organism>
<dbReference type="Pfam" id="PF22666">
    <property type="entry name" value="Glyco_hydro_2_N2"/>
    <property type="match status" value="1"/>
</dbReference>
<dbReference type="PANTHER" id="PTHR43817:SF1">
    <property type="entry name" value="HYDROLASE, FAMILY 43, PUTATIVE (AFU_ORTHOLOGUE AFUA_3G01660)-RELATED"/>
    <property type="match status" value="1"/>
</dbReference>
<sequence>MRPIRLYLLIQLALLSLLFGACGSVNDPGTITESDAFTAQPWVFWYWNDAAVSKAGITLDLEAMQQQGIGGAYIFFIRGASDPPKFTPPAVQMTEHWWDLVRFAFAEAERVGIKLGLHACDGFTTAGGPWISPEKSMKKVVWADALLTAGEWSGDLPQPETIEGFYQDIKTYAYRVDPEQLQSSYLLKPLVTTNLPDTDVFWLNDPAIKDQRLRADEPGWIQFEFDKPFTCRSITIKAAGNIFQAHRLIVETSNNGTNFQQHTRLQPQRQGWMDGQVDVTHAIPPATARYFRLRYDPEGTEPGAEDLDAAKWRQSLKIPGIELSAEAKIHQYEGKNGSIWRIADHTAHKQFDPEQWISPEDIIDLTDRVDANGKLQWTIPAGNWRVRRIGYTSTGKTNYIGGGAKGLECDKFDPAAVELQFDSWLGAFYEQIPPETIEETLKIFHVDSWECGSQNWSASFTEEFASRRGYDLLPYLLVMTGVPVQSAEFSEKVLLDVRETIGELVRDNFFGTFKQKAAAKGLLFSAESIAPVMVGDGMLHHGTVDLPMGEFWYNSPTHDKPNDILDAISGGHIYGKKIIQSESFTEIRLDWDEHPAKLKQDLDRNFALGINRIIFHVFNHNPWVDKKPGMTLGTVGFFYQPNQTWFATGGPAWMDYITRCQELLQTGVPVVDVAVFTGEEFPRRALLPDRLVPVLPGIFGDTILRREKARLANSGIPTRQRPAGVTSVANIADPVNWVDPLRGNAYDSFNRHALLRLSEVRDGKIVLPGGAAYSLLVIPGSRRMMPEGNRMSLAVAKKILQLVREGANVYMQEKPTHLLELEPASKQAEFDEVIHTLFAGSRGTELVATKIGKGQLITGTYTADSFEPFGLAKDVVIGKADDPSAQNIAWNHRRHGDEEVYFIANQSDKVQDLDLSFRVSGKTPMLYDPNRDQWQSCSQWQTAGERTTLPLRLNAFESRFVVFGRQQETDRTFENNWPEYTPVQELNGAWSVSFDTAFGGPAAALEFKQLIDWTAHESSAVRYYSGTVVYSNNFEWKGEEANDSRYYLSLGEVHDLAQIKINGEVCGVAWTAPYEVDITDFLRAGNNLLEVEVSNTWANRLIGDHALPEAERVTWTTAPYRLEGRELLPAGLLGPITIFSVE</sequence>
<dbReference type="NCBIfam" id="NF045579">
    <property type="entry name" value="rhamnoside_JR"/>
    <property type="match status" value="1"/>
</dbReference>
<dbReference type="Pfam" id="PF17132">
    <property type="entry name" value="Glyco_hydro_106"/>
    <property type="match status" value="2"/>
</dbReference>
<proteinExistence type="predicted"/>
<dbReference type="InterPro" id="IPR008979">
    <property type="entry name" value="Galactose-bd-like_sf"/>
</dbReference>
<feature type="signal peptide" evidence="3">
    <location>
        <begin position="1"/>
        <end position="23"/>
    </location>
</feature>
<dbReference type="PANTHER" id="PTHR43817">
    <property type="entry name" value="GLYCOSYL HYDROLASE"/>
    <property type="match status" value="1"/>
</dbReference>
<keyword evidence="1 3" id="KW-0732">Signal</keyword>
<keyword evidence="6" id="KW-1185">Reference proteome</keyword>
<name>A0A2D0N1S6_FLAN2</name>
<feature type="domain" description="Beta-mannosidase-like galactose-binding" evidence="4">
    <location>
        <begin position="1027"/>
        <end position="1102"/>
    </location>
</feature>
<dbReference type="SUPFAM" id="SSF49785">
    <property type="entry name" value="Galactose-binding domain-like"/>
    <property type="match status" value="2"/>
</dbReference>
<keyword evidence="5" id="KW-0238">DNA-binding</keyword>
<evidence type="ECO:0000313" key="5">
    <source>
        <dbReference type="EMBL" id="PHN02417.1"/>
    </source>
</evidence>
<dbReference type="Gene3D" id="2.60.120.260">
    <property type="entry name" value="Galactose-binding domain-like"/>
    <property type="match status" value="2"/>
</dbReference>
<dbReference type="AlphaFoldDB" id="A0A2D0N1S6"/>
<dbReference type="Proteomes" id="UP000223913">
    <property type="component" value="Unassembled WGS sequence"/>
</dbReference>
<dbReference type="GO" id="GO:0004553">
    <property type="term" value="F:hydrolase activity, hydrolyzing O-glycosyl compounds"/>
    <property type="evidence" value="ECO:0007669"/>
    <property type="project" value="UniProtKB-ARBA"/>
</dbReference>
<dbReference type="OrthoDB" id="9761519at2"/>
<accession>A0A2D0N1S6</accession>